<keyword evidence="2" id="KW-0472">Membrane</keyword>
<evidence type="ECO:0000256" key="2">
    <source>
        <dbReference type="SAM" id="Phobius"/>
    </source>
</evidence>
<feature type="transmembrane region" description="Helical" evidence="2">
    <location>
        <begin position="456"/>
        <end position="480"/>
    </location>
</feature>
<feature type="region of interest" description="Disordered" evidence="1">
    <location>
        <begin position="266"/>
        <end position="300"/>
    </location>
</feature>
<dbReference type="AlphaFoldDB" id="A0A8J4D2X9"/>
<evidence type="ECO:0000256" key="1">
    <source>
        <dbReference type="SAM" id="MobiDB-lite"/>
    </source>
</evidence>
<comment type="caution">
    <text evidence="3">The sequence shown here is derived from an EMBL/GenBank/DDBJ whole genome shotgun (WGS) entry which is preliminary data.</text>
</comment>
<feature type="transmembrane region" description="Helical" evidence="2">
    <location>
        <begin position="228"/>
        <end position="253"/>
    </location>
</feature>
<evidence type="ECO:0000313" key="4">
    <source>
        <dbReference type="Proteomes" id="UP000747110"/>
    </source>
</evidence>
<feature type="transmembrane region" description="Helical" evidence="2">
    <location>
        <begin position="60"/>
        <end position="79"/>
    </location>
</feature>
<gene>
    <name evidence="3" type="ORF">Vretifemale_20091</name>
</gene>
<reference evidence="3" key="1">
    <citation type="journal article" date="2021" name="Proc. Natl. Acad. Sci. U.S.A.">
        <title>Three genomes in the algal genus Volvox reveal the fate of a haploid sex-determining region after a transition to homothallism.</title>
        <authorList>
            <person name="Yamamoto K."/>
            <person name="Hamaji T."/>
            <person name="Kawai-Toyooka H."/>
            <person name="Matsuzaki R."/>
            <person name="Takahashi F."/>
            <person name="Nishimura Y."/>
            <person name="Kawachi M."/>
            <person name="Noguchi H."/>
            <person name="Minakuchi Y."/>
            <person name="Umen J.G."/>
            <person name="Toyoda A."/>
            <person name="Nozaki H."/>
        </authorList>
    </citation>
    <scope>NUCLEOTIDE SEQUENCE</scope>
    <source>
        <strain evidence="3">NIES-3786</strain>
    </source>
</reference>
<dbReference type="OrthoDB" id="10679862at2759"/>
<keyword evidence="2" id="KW-1133">Transmembrane helix</keyword>
<accession>A0A8J4D2X9</accession>
<proteinExistence type="predicted"/>
<protein>
    <submittedName>
        <fullName evidence="3">Uncharacterized protein</fullName>
    </submittedName>
</protein>
<feature type="transmembrane region" description="Helical" evidence="2">
    <location>
        <begin position="425"/>
        <end position="444"/>
    </location>
</feature>
<evidence type="ECO:0000313" key="3">
    <source>
        <dbReference type="EMBL" id="GIL92626.1"/>
    </source>
</evidence>
<dbReference type="Proteomes" id="UP000747110">
    <property type="component" value="Unassembled WGS sequence"/>
</dbReference>
<organism evidence="3 4">
    <name type="scientific">Volvox reticuliferus</name>
    <dbReference type="NCBI Taxonomy" id="1737510"/>
    <lineage>
        <taxon>Eukaryota</taxon>
        <taxon>Viridiplantae</taxon>
        <taxon>Chlorophyta</taxon>
        <taxon>core chlorophytes</taxon>
        <taxon>Chlorophyceae</taxon>
        <taxon>CS clade</taxon>
        <taxon>Chlamydomonadales</taxon>
        <taxon>Volvocaceae</taxon>
        <taxon>Volvox</taxon>
    </lineage>
</organism>
<feature type="transmembrane region" description="Helical" evidence="2">
    <location>
        <begin position="25"/>
        <end position="48"/>
    </location>
</feature>
<feature type="compositionally biased region" description="Polar residues" evidence="1">
    <location>
        <begin position="268"/>
        <end position="277"/>
    </location>
</feature>
<feature type="transmembrane region" description="Helical" evidence="2">
    <location>
        <begin position="99"/>
        <end position="121"/>
    </location>
</feature>
<sequence>MAEIAHGRILADVVLADIADTDSGFAVMLATVWWIIVLVTCIYAIVRYNVVSDKWFYQRLFLAYAFARGMAASLLLWLMSTRVDGPAGLSINITVTILMATYAAALIFQALMLAIACGYCISRRDLGPRKPFAMFFFVLVAVADAASRVSTFRLITMPTDDGNGSSDDSPKAMAAKWDARLWIVYVFAVISSWLYVMVVVVMDCKRLAARNKRRGVELEQRPSQRIQVIYTAGGGIAGGALGALMLILVSALFNACVESWRRRRAERNQSSSTSIGNTGRRERSPQHQQHQQRATISLVGGSSNLSNCSISSPLMAASEASRDGGEETYQGDHQLETTALLAHHHRHEEGLAAVPSPPAVPIRTRVVLSDTVLAAGDGGSGLIGGVTVASADNDDDDVDEDGYAHVHISVVVADVRRHALLSDCMGLLMLIALSYIFVFLSPLLDDDEDPTFGIRMAQVVNGIFNICIVSMALMAFRYVWVSWINKYVCMHTCMFVCDSPLAS</sequence>
<name>A0A8J4D2X9_9CHLO</name>
<feature type="compositionally biased region" description="Polar residues" evidence="1">
    <location>
        <begin position="286"/>
        <end position="295"/>
    </location>
</feature>
<dbReference type="EMBL" id="BNCP01000080">
    <property type="protein sequence ID" value="GIL92626.1"/>
    <property type="molecule type" value="Genomic_DNA"/>
</dbReference>
<feature type="transmembrane region" description="Helical" evidence="2">
    <location>
        <begin position="182"/>
        <end position="204"/>
    </location>
</feature>
<keyword evidence="2" id="KW-0812">Transmembrane</keyword>
<keyword evidence="4" id="KW-1185">Reference proteome</keyword>